<dbReference type="Gene3D" id="3.40.50.980">
    <property type="match status" value="1"/>
</dbReference>
<evidence type="ECO:0000313" key="4">
    <source>
        <dbReference type="Proteomes" id="UP000019249"/>
    </source>
</evidence>
<evidence type="ECO:0000259" key="2">
    <source>
        <dbReference type="Pfam" id="PF00501"/>
    </source>
</evidence>
<accession>A0ABN0RIG4</accession>
<dbReference type="EMBL" id="AODF01000001">
    <property type="protein sequence ID" value="EUJ33705.1"/>
    <property type="molecule type" value="Genomic_DNA"/>
</dbReference>
<feature type="transmembrane region" description="Helical" evidence="1">
    <location>
        <begin position="80"/>
        <end position="100"/>
    </location>
</feature>
<comment type="caution">
    <text evidence="3">The sequence shown here is derived from an EMBL/GenBank/DDBJ whole genome shotgun (WGS) entry which is preliminary data.</text>
</comment>
<gene>
    <name evidence="3" type="ORF">MFLO_00635</name>
</gene>
<keyword evidence="1" id="KW-1133">Transmembrane helix</keyword>
<feature type="domain" description="AMP-dependent synthetase/ligase" evidence="2">
    <location>
        <begin position="29"/>
        <end position="134"/>
    </location>
</feature>
<proteinExistence type="predicted"/>
<keyword evidence="1" id="KW-0812">Transmembrane</keyword>
<reference evidence="3 4" key="1">
    <citation type="journal article" date="2014" name="Int. J. Syst. Evol. Microbiol.">
        <title>Listeria floridensis sp. nov., Listeria aquatica sp. nov., Listeria cornellensis sp. nov., Listeria riparia sp. nov. and Listeria grandensis sp. nov., from agricultural and natural environments.</title>
        <authorList>
            <person name="den Bakker H.C."/>
            <person name="Warchocki S."/>
            <person name="Wright E.M."/>
            <person name="Allred A.F."/>
            <person name="Ahlstrom C."/>
            <person name="Manuel C.S."/>
            <person name="Stasiewicz M.J."/>
            <person name="Burrell A."/>
            <person name="Roof S."/>
            <person name="Strawn L."/>
            <person name="Fortes E.D."/>
            <person name="Nightingale K.K."/>
            <person name="Kephart D."/>
            <person name="Wiedmann M."/>
        </authorList>
    </citation>
    <scope>NUCLEOTIDE SEQUENCE [LARGE SCALE GENOMIC DNA]</scope>
    <source>
        <strain evidence="3 4">FSL S10-1187</strain>
    </source>
</reference>
<dbReference type="SUPFAM" id="SSF56801">
    <property type="entry name" value="Acetyl-CoA synthetase-like"/>
    <property type="match status" value="1"/>
</dbReference>
<organism evidence="3 4">
    <name type="scientific">Listeria floridensis FSL S10-1187</name>
    <dbReference type="NCBI Taxonomy" id="1265817"/>
    <lineage>
        <taxon>Bacteria</taxon>
        <taxon>Bacillati</taxon>
        <taxon>Bacillota</taxon>
        <taxon>Bacilli</taxon>
        <taxon>Bacillales</taxon>
        <taxon>Listeriaceae</taxon>
        <taxon>Listeria</taxon>
    </lineage>
</organism>
<dbReference type="Proteomes" id="UP000019249">
    <property type="component" value="Unassembled WGS sequence"/>
</dbReference>
<protein>
    <submittedName>
        <fullName evidence="3">Long-chain acyl-CoA synthetase</fullName>
    </submittedName>
</protein>
<keyword evidence="4" id="KW-1185">Reference proteome</keyword>
<keyword evidence="1" id="KW-0472">Membrane</keyword>
<sequence length="160" mass="17603">MRNKYEPLNLYSNFKASAALFPEVPIYFDEPLVAFPEFGLETTYRAAKDAIVKKASLLKEAGLTEGDKVIIYKSPKFDTYLLAVAASYIGAVPAMISYHLPVETMNVLAERLEFPFVLFDEETASKAALTANIPSAKLIQAEVLAKKRTCSISRASQTSA</sequence>
<dbReference type="Pfam" id="PF00501">
    <property type="entry name" value="AMP-binding"/>
    <property type="match status" value="1"/>
</dbReference>
<evidence type="ECO:0000313" key="3">
    <source>
        <dbReference type="EMBL" id="EUJ33705.1"/>
    </source>
</evidence>
<dbReference type="InterPro" id="IPR000873">
    <property type="entry name" value="AMP-dep_synth/lig_dom"/>
</dbReference>
<evidence type="ECO:0000256" key="1">
    <source>
        <dbReference type="SAM" id="Phobius"/>
    </source>
</evidence>
<name>A0ABN0RIG4_9LIST</name>